<reference evidence="1 2" key="1">
    <citation type="submission" date="2018-06" db="EMBL/GenBank/DDBJ databases">
        <authorList>
            <consortium name="Pathogen Informatics"/>
            <person name="Doyle S."/>
        </authorList>
    </citation>
    <scope>NUCLEOTIDE SEQUENCE [LARGE SCALE GENOMIC DNA]</scope>
    <source>
        <strain evidence="1 2">NCTC9962</strain>
    </source>
</reference>
<organism evidence="1 2">
    <name type="scientific">Escherichia coli</name>
    <dbReference type="NCBI Taxonomy" id="562"/>
    <lineage>
        <taxon>Bacteria</taxon>
        <taxon>Pseudomonadati</taxon>
        <taxon>Pseudomonadota</taxon>
        <taxon>Gammaproteobacteria</taxon>
        <taxon>Enterobacterales</taxon>
        <taxon>Enterobacteriaceae</taxon>
        <taxon>Escherichia</taxon>
    </lineage>
</organism>
<protein>
    <submittedName>
        <fullName evidence="1">Uncharacterized protein</fullName>
    </submittedName>
</protein>
<dbReference type="AlphaFoldDB" id="A0A377DH45"/>
<evidence type="ECO:0000313" key="2">
    <source>
        <dbReference type="Proteomes" id="UP000254052"/>
    </source>
</evidence>
<dbReference type="EMBL" id="UGED01000022">
    <property type="protein sequence ID" value="STM19795.1"/>
    <property type="molecule type" value="Genomic_DNA"/>
</dbReference>
<accession>A0A377DH45</accession>
<dbReference type="Proteomes" id="UP000254052">
    <property type="component" value="Unassembled WGS sequence"/>
</dbReference>
<gene>
    <name evidence="1" type="ORF">NCTC9962_07161</name>
</gene>
<name>A0A377DH45_ECOLX</name>
<proteinExistence type="predicted"/>
<sequence>MLRKAYLIGYLPEKRNASLPARYRWKNRHRQNLGKQVYLSIKFEVGRLYE</sequence>
<evidence type="ECO:0000313" key="1">
    <source>
        <dbReference type="EMBL" id="STM19795.1"/>
    </source>
</evidence>